<evidence type="ECO:0000256" key="1">
    <source>
        <dbReference type="ARBA" id="ARBA00001970"/>
    </source>
</evidence>
<feature type="transmembrane region" description="Helical" evidence="12">
    <location>
        <begin position="171"/>
        <end position="191"/>
    </location>
</feature>
<feature type="compositionally biased region" description="Polar residues" evidence="11">
    <location>
        <begin position="680"/>
        <end position="692"/>
    </location>
</feature>
<accession>S3CDC7</accession>
<dbReference type="InterPro" id="IPR006593">
    <property type="entry name" value="Cyt_b561/ferric_Rdtase_TM"/>
</dbReference>
<dbReference type="OMA" id="IFQVLWG"/>
<keyword evidence="9" id="KW-0408">Iron</keyword>
<evidence type="ECO:0000256" key="4">
    <source>
        <dbReference type="ARBA" id="ARBA00022617"/>
    </source>
</evidence>
<keyword evidence="15" id="KW-1185">Reference proteome</keyword>
<feature type="compositionally biased region" description="Basic and acidic residues" evidence="11">
    <location>
        <begin position="875"/>
        <end position="887"/>
    </location>
</feature>
<feature type="compositionally biased region" description="Basic and acidic residues" evidence="11">
    <location>
        <begin position="756"/>
        <end position="770"/>
    </location>
</feature>
<name>S3CDC7_OPHP1</name>
<keyword evidence="10 12" id="KW-0472">Membrane</keyword>
<feature type="compositionally biased region" description="Polar residues" evidence="11">
    <location>
        <begin position="739"/>
        <end position="751"/>
    </location>
</feature>
<evidence type="ECO:0000256" key="11">
    <source>
        <dbReference type="SAM" id="MobiDB-lite"/>
    </source>
</evidence>
<feature type="compositionally biased region" description="Basic and acidic residues" evidence="11">
    <location>
        <begin position="710"/>
        <end position="724"/>
    </location>
</feature>
<sequence>MAPADQLAPAGSSSYTSDTLNVGDGTWDFTKNDFLLPNLVGLDFETMRYNGMGNRFSTIPQYHSLIKGHGAVAVITFLFIIPISGMIARFYNRRSGYAMRYHTYLNIVAGLLSTVVLITGWFAVGPNRSLTNPHHGIGIAIYTLVLVQIIGGRLVRHLAGRHSLRLTIHRWFGRAIALLGIVQVPLGLTLYGSPKVLFILFSLWMAFLFFVYFILSYRHEGRRDRDVFDEGHSEAPAASSGGGGGMLRWLGPLAAGAGAWALLRGRHKNKERSPSRSRRDSRSRVESRSRSRSRSYYTRTDMQSSRRESDSFIEDEKVRPNRKNSSGGGLMDKLFAAGAVAGAGALLTSFMSNRKKKNRDEEYSAVATDTPSRPPPGRLSRPPPRRNTVPLSEVSYSTEETRTDLPGSPTPGPRRHHGSSSAAAAGAAAGVAAAAAIGNSYRNGSYRSERPITPRPSHQRAHSIQDHTVDGSDYSSYRSPSRRSPPASSRAAPAGKGFLGGMGLSWIANRFSRRPEADDIERRRREEEDRRTGSRYTGDGYGSPVRRDRRQRPPPPSLPSEVTQTYSDISDSVVEPSLTSAHPSSAPPPAGGSLQPGYPVTPGANTRQSRSSILRSRQDIEPITMPEMPPLSDSDSILPAQRRRSESRRRAEAEGLAAGAAAAGAAGRSSSRRPSEDGRSSTYPPQSNQPSATVKLKVHDDRGGNITLRRFTEAEAAAERERTGRGSSQQRRPNPAVDSVSSLSGTESPSNRRYRRDSSVRPSEAAERKSGSLQPTAPYQAAPPSSSNVLNPPNPPFAGGRRPKDSAYYSGGQGAPGPSGSNPAAGHTMTSLESPGSHGTWSAMSPSPAAGASSTRPPDVSSNAAAERRRRRRMERSDTGRQPKVDY</sequence>
<dbReference type="VEuPathDB" id="FungiDB:F503_05116"/>
<dbReference type="CDD" id="cd08760">
    <property type="entry name" value="Cyt_b561_FRRS1_like"/>
    <property type="match status" value="1"/>
</dbReference>
<proteinExistence type="predicted"/>
<feature type="transmembrane region" description="Helical" evidence="12">
    <location>
        <begin position="197"/>
        <end position="215"/>
    </location>
</feature>
<feature type="region of interest" description="Disordered" evidence="11">
    <location>
        <begin position="266"/>
        <end position="329"/>
    </location>
</feature>
<comment type="cofactor">
    <cofactor evidence="1">
        <name>heme b</name>
        <dbReference type="ChEBI" id="CHEBI:60344"/>
    </cofactor>
</comment>
<evidence type="ECO:0000256" key="5">
    <source>
        <dbReference type="ARBA" id="ARBA00022692"/>
    </source>
</evidence>
<keyword evidence="5 12" id="KW-0812">Transmembrane</keyword>
<evidence type="ECO:0000256" key="8">
    <source>
        <dbReference type="ARBA" id="ARBA00022989"/>
    </source>
</evidence>
<feature type="transmembrane region" description="Helical" evidence="12">
    <location>
        <begin position="70"/>
        <end position="91"/>
    </location>
</feature>
<dbReference type="PANTHER" id="PTHR15422">
    <property type="entry name" value="OS05G0565100 PROTEIN"/>
    <property type="match status" value="1"/>
</dbReference>
<feature type="transmembrane region" description="Helical" evidence="12">
    <location>
        <begin position="136"/>
        <end position="159"/>
    </location>
</feature>
<organism evidence="14 15">
    <name type="scientific">Ophiostoma piceae (strain UAMH 11346)</name>
    <name type="common">Sap stain fungus</name>
    <dbReference type="NCBI Taxonomy" id="1262450"/>
    <lineage>
        <taxon>Eukaryota</taxon>
        <taxon>Fungi</taxon>
        <taxon>Dikarya</taxon>
        <taxon>Ascomycota</taxon>
        <taxon>Pezizomycotina</taxon>
        <taxon>Sordariomycetes</taxon>
        <taxon>Sordariomycetidae</taxon>
        <taxon>Ophiostomatales</taxon>
        <taxon>Ophiostomataceae</taxon>
        <taxon>Ophiostoma</taxon>
    </lineage>
</organism>
<feature type="compositionally biased region" description="Low complexity" evidence="11">
    <location>
        <begin position="842"/>
        <end position="858"/>
    </location>
</feature>
<evidence type="ECO:0000256" key="10">
    <source>
        <dbReference type="ARBA" id="ARBA00023136"/>
    </source>
</evidence>
<dbReference type="STRING" id="1262450.S3CDC7"/>
<feature type="region of interest" description="Disordered" evidence="11">
    <location>
        <begin position="356"/>
        <end position="424"/>
    </location>
</feature>
<evidence type="ECO:0000259" key="13">
    <source>
        <dbReference type="SMART" id="SM00665"/>
    </source>
</evidence>
<evidence type="ECO:0000256" key="12">
    <source>
        <dbReference type="SAM" id="Phobius"/>
    </source>
</evidence>
<gene>
    <name evidence="14" type="ORF">F503_05116</name>
</gene>
<dbReference type="OrthoDB" id="19261at2759"/>
<dbReference type="AlphaFoldDB" id="S3CDC7"/>
<evidence type="ECO:0000256" key="7">
    <source>
        <dbReference type="ARBA" id="ARBA00022982"/>
    </source>
</evidence>
<dbReference type="InterPro" id="IPR045150">
    <property type="entry name" value="CYB561D1/2"/>
</dbReference>
<feature type="region of interest" description="Disordered" evidence="11">
    <location>
        <begin position="442"/>
        <end position="496"/>
    </location>
</feature>
<feature type="transmembrane region" description="Helical" evidence="12">
    <location>
        <begin position="334"/>
        <end position="352"/>
    </location>
</feature>
<dbReference type="HOGENOM" id="CLU_007077_0_0_1"/>
<feature type="compositionally biased region" description="Low complexity" evidence="11">
    <location>
        <begin position="654"/>
        <end position="669"/>
    </location>
</feature>
<feature type="compositionally biased region" description="Polar residues" evidence="11">
    <location>
        <begin position="828"/>
        <end position="840"/>
    </location>
</feature>
<evidence type="ECO:0000256" key="9">
    <source>
        <dbReference type="ARBA" id="ARBA00023004"/>
    </source>
</evidence>
<evidence type="ECO:0000256" key="6">
    <source>
        <dbReference type="ARBA" id="ARBA00022723"/>
    </source>
</evidence>
<dbReference type="Gene3D" id="1.20.120.1770">
    <property type="match status" value="1"/>
</dbReference>
<evidence type="ECO:0000313" key="14">
    <source>
        <dbReference type="EMBL" id="EPE10021.1"/>
    </source>
</evidence>
<dbReference type="EMBL" id="KE148146">
    <property type="protein sequence ID" value="EPE10021.1"/>
    <property type="molecule type" value="Genomic_DNA"/>
</dbReference>
<reference evidence="14 15" key="1">
    <citation type="journal article" date="2013" name="BMC Genomics">
        <title>The genome and transcriptome of the pine saprophyte Ophiostoma piceae, and a comparison with the bark beetle-associated pine pathogen Grosmannia clavigera.</title>
        <authorList>
            <person name="Haridas S."/>
            <person name="Wang Y."/>
            <person name="Lim L."/>
            <person name="Massoumi Alamouti S."/>
            <person name="Jackman S."/>
            <person name="Docking R."/>
            <person name="Robertson G."/>
            <person name="Birol I."/>
            <person name="Bohlmann J."/>
            <person name="Breuil C."/>
        </authorList>
    </citation>
    <scope>NUCLEOTIDE SEQUENCE [LARGE SCALE GENOMIC DNA]</scope>
    <source>
        <strain evidence="14 15">UAMH 11346</strain>
    </source>
</reference>
<feature type="region of interest" description="Disordered" evidence="11">
    <location>
        <begin position="515"/>
        <end position="887"/>
    </location>
</feature>
<keyword evidence="6" id="KW-0479">Metal-binding</keyword>
<dbReference type="SMART" id="SM00665">
    <property type="entry name" value="B561"/>
    <property type="match status" value="1"/>
</dbReference>
<dbReference type="GO" id="GO:0020037">
    <property type="term" value="F:heme binding"/>
    <property type="evidence" value="ECO:0007669"/>
    <property type="project" value="TreeGrafter"/>
</dbReference>
<dbReference type="PANTHER" id="PTHR15422:SF24">
    <property type="entry name" value="DOMON RELATED DOMAIN-CONTAINING PROTEIN"/>
    <property type="match status" value="1"/>
</dbReference>
<keyword evidence="3" id="KW-0813">Transport</keyword>
<feature type="compositionally biased region" description="Basic and acidic residues" evidence="11">
    <location>
        <begin position="271"/>
        <end position="289"/>
    </location>
</feature>
<protein>
    <recommendedName>
        <fullName evidence="13">Cytochrome b561 domain-containing protein</fullName>
    </recommendedName>
</protein>
<dbReference type="GO" id="GO:0016020">
    <property type="term" value="C:membrane"/>
    <property type="evidence" value="ECO:0007669"/>
    <property type="project" value="UniProtKB-SubCell"/>
</dbReference>
<feature type="compositionally biased region" description="Basic and acidic residues" evidence="11">
    <location>
        <begin position="515"/>
        <end position="532"/>
    </location>
</feature>
<evidence type="ECO:0000313" key="15">
    <source>
        <dbReference type="Proteomes" id="UP000016923"/>
    </source>
</evidence>
<keyword evidence="8 12" id="KW-1133">Transmembrane helix</keyword>
<feature type="domain" description="Cytochrome b561" evidence="13">
    <location>
        <begin position="68"/>
        <end position="188"/>
    </location>
</feature>
<evidence type="ECO:0000256" key="2">
    <source>
        <dbReference type="ARBA" id="ARBA00004141"/>
    </source>
</evidence>
<dbReference type="GO" id="GO:0046872">
    <property type="term" value="F:metal ion binding"/>
    <property type="evidence" value="ECO:0007669"/>
    <property type="project" value="UniProtKB-KW"/>
</dbReference>
<feature type="compositionally biased region" description="Low complexity" evidence="11">
    <location>
        <begin position="474"/>
        <end position="494"/>
    </location>
</feature>
<dbReference type="Proteomes" id="UP000016923">
    <property type="component" value="Unassembled WGS sequence"/>
</dbReference>
<comment type="subcellular location">
    <subcellularLocation>
        <location evidence="2">Membrane</location>
        <topology evidence="2">Multi-pass membrane protein</topology>
    </subcellularLocation>
</comment>
<dbReference type="GO" id="GO:0140575">
    <property type="term" value="F:transmembrane monodehydroascorbate reductase activity"/>
    <property type="evidence" value="ECO:0007669"/>
    <property type="project" value="InterPro"/>
</dbReference>
<feature type="compositionally biased region" description="Basic and acidic residues" evidence="11">
    <location>
        <begin position="304"/>
        <end position="319"/>
    </location>
</feature>
<evidence type="ECO:0000256" key="3">
    <source>
        <dbReference type="ARBA" id="ARBA00022448"/>
    </source>
</evidence>
<feature type="transmembrane region" description="Helical" evidence="12">
    <location>
        <begin position="103"/>
        <end position="124"/>
    </location>
</feature>
<feature type="compositionally biased region" description="Polar residues" evidence="11">
    <location>
        <begin position="561"/>
        <end position="570"/>
    </location>
</feature>
<keyword evidence="4" id="KW-0349">Heme</keyword>
<keyword evidence="7" id="KW-0249">Electron transport</keyword>
<dbReference type="eggNOG" id="KOG4293">
    <property type="taxonomic scope" value="Eukaryota"/>
</dbReference>